<dbReference type="InterPro" id="IPR022669">
    <property type="entry name" value="Ribosomal_uL2_C"/>
</dbReference>
<dbReference type="InterPro" id="IPR014722">
    <property type="entry name" value="Rib_uL2_dom2"/>
</dbReference>
<dbReference type="GO" id="GO:0005762">
    <property type="term" value="C:mitochondrial large ribosomal subunit"/>
    <property type="evidence" value="ECO:0007669"/>
    <property type="project" value="TreeGrafter"/>
</dbReference>
<dbReference type="AlphaFoldDB" id="A0A250XAX4"/>
<dbReference type="PANTHER" id="PTHR13691:SF5">
    <property type="entry name" value="LARGE RIBOSOMAL SUBUNIT PROTEIN UL2M"/>
    <property type="match status" value="1"/>
</dbReference>
<dbReference type="PANTHER" id="PTHR13691">
    <property type="entry name" value="RIBOSOMAL PROTEIN L2"/>
    <property type="match status" value="1"/>
</dbReference>
<feature type="domain" description="Large ribosomal subunit protein uL2 RNA-binding" evidence="10">
    <location>
        <begin position="108"/>
        <end position="189"/>
    </location>
</feature>
<evidence type="ECO:0000256" key="4">
    <source>
        <dbReference type="ARBA" id="ARBA00022640"/>
    </source>
</evidence>
<dbReference type="GO" id="GO:0003723">
    <property type="term" value="F:RNA binding"/>
    <property type="evidence" value="ECO:0007669"/>
    <property type="project" value="InterPro"/>
</dbReference>
<accession>A0A250XAX4</accession>
<dbReference type="InterPro" id="IPR012340">
    <property type="entry name" value="NA-bd_OB-fold"/>
</dbReference>
<dbReference type="Proteomes" id="UP000232323">
    <property type="component" value="Unassembled WGS sequence"/>
</dbReference>
<comment type="similarity">
    <text evidence="2">Belongs to the universal ribosomal protein uL2 family.</text>
</comment>
<dbReference type="OrthoDB" id="563959at2759"/>
<dbReference type="SUPFAM" id="SSF50249">
    <property type="entry name" value="Nucleic acid-binding proteins"/>
    <property type="match status" value="1"/>
</dbReference>
<evidence type="ECO:0000313" key="12">
    <source>
        <dbReference type="Proteomes" id="UP000232323"/>
    </source>
</evidence>
<dbReference type="InterPro" id="IPR014726">
    <property type="entry name" value="Ribosomal_uL2_dom3"/>
</dbReference>
<dbReference type="Gene3D" id="4.10.950.10">
    <property type="entry name" value="Ribosomal protein L2, domain 3"/>
    <property type="match status" value="1"/>
</dbReference>
<evidence type="ECO:0000256" key="3">
    <source>
        <dbReference type="ARBA" id="ARBA00011838"/>
    </source>
</evidence>
<evidence type="ECO:0000256" key="5">
    <source>
        <dbReference type="ARBA" id="ARBA00022980"/>
    </source>
</evidence>
<comment type="subunit">
    <text evidence="3">Part of the 50S ribosomal subunit.</text>
</comment>
<feature type="domain" description="Large ribosomal subunit protein uL2 C-terminal" evidence="9">
    <location>
        <begin position="195"/>
        <end position="320"/>
    </location>
</feature>
<comment type="caution">
    <text evidence="11">The sequence shown here is derived from an EMBL/GenBank/DDBJ whole genome shotgun (WGS) entry which is preliminary data.</text>
</comment>
<evidence type="ECO:0000259" key="10">
    <source>
        <dbReference type="SMART" id="SM01383"/>
    </source>
</evidence>
<dbReference type="GO" id="GO:0032543">
    <property type="term" value="P:mitochondrial translation"/>
    <property type="evidence" value="ECO:0007669"/>
    <property type="project" value="TreeGrafter"/>
</dbReference>
<dbReference type="InterPro" id="IPR008991">
    <property type="entry name" value="Translation_prot_SH3-like_sf"/>
</dbReference>
<proteinExistence type="inferred from homology"/>
<dbReference type="STRING" id="1157962.A0A250XAX4"/>
<dbReference type="FunFam" id="4.10.950.10:FF:000001">
    <property type="entry name" value="50S ribosomal protein L2"/>
    <property type="match status" value="1"/>
</dbReference>
<sequence length="375" mass="41197">MLRSMANSLLGLVTMRGRAIVENSRALEPLTLSLDAVQTSNWISCNVLFLRLKYTYRFKQSKDVPGLVYWKPLTPGQRHKISIDFDALGVYTGPPVPSLSLKVPKTGGRDHTGRLRVRGRGGGEDKVLRTVDYRRVDLDNVKGVIQRIEHDPNRTGFLALTRYDPEGSLPIYRYHVAPHGLKPGSVIMAGPAAPMAPGCVLPLRDIPVGQPVYNLELSPGNGGKLVRAAHTFAVIVVKQDNKAMVKLPSGEMRAFPEDCRATVGTVSNHLQRMINLGKAGANRARGRRPKVRGIAMNPVDHPHGGRTNGGRPSCTPWGVYTKGKRTRKRNNPTNQFILMRKGGQPISKFVNAKKKAVQEAAMKRKNKQGSASNKS</sequence>
<dbReference type="SMART" id="SM01382">
    <property type="entry name" value="Ribosomal_L2_C"/>
    <property type="match status" value="1"/>
</dbReference>
<evidence type="ECO:0000259" key="9">
    <source>
        <dbReference type="SMART" id="SM01382"/>
    </source>
</evidence>
<dbReference type="InterPro" id="IPR022666">
    <property type="entry name" value="Ribosomal_uL2_RNA-bd_dom"/>
</dbReference>
<evidence type="ECO:0000256" key="8">
    <source>
        <dbReference type="SAM" id="MobiDB-lite"/>
    </source>
</evidence>
<dbReference type="SUPFAM" id="SSF50104">
    <property type="entry name" value="Translation proteins SH3-like domain"/>
    <property type="match status" value="1"/>
</dbReference>
<dbReference type="Pfam" id="PF03947">
    <property type="entry name" value="Ribosomal_L2_C"/>
    <property type="match status" value="1"/>
</dbReference>
<dbReference type="InterPro" id="IPR002171">
    <property type="entry name" value="Ribosomal_uL2"/>
</dbReference>
<keyword evidence="6" id="KW-0687">Ribonucleoprotein</keyword>
<dbReference type="SMART" id="SM01383">
    <property type="entry name" value="Ribosomal_L2"/>
    <property type="match status" value="1"/>
</dbReference>
<dbReference type="Gene3D" id="2.40.50.140">
    <property type="entry name" value="Nucleic acid-binding proteins"/>
    <property type="match status" value="1"/>
</dbReference>
<dbReference type="InterPro" id="IPR022671">
    <property type="entry name" value="Ribosomal_uL2_CS"/>
</dbReference>
<dbReference type="GO" id="GO:0003735">
    <property type="term" value="F:structural constituent of ribosome"/>
    <property type="evidence" value="ECO:0007669"/>
    <property type="project" value="InterPro"/>
</dbReference>
<evidence type="ECO:0000256" key="6">
    <source>
        <dbReference type="ARBA" id="ARBA00023274"/>
    </source>
</evidence>
<dbReference type="PROSITE" id="PS00467">
    <property type="entry name" value="RIBOSOMAL_L2"/>
    <property type="match status" value="1"/>
</dbReference>
<comment type="subcellular location">
    <subcellularLocation>
        <location evidence="1">Plastid</location>
    </subcellularLocation>
</comment>
<protein>
    <recommendedName>
        <fullName evidence="7">Large ribosomal subunit protein uL2m</fullName>
    </recommendedName>
</protein>
<keyword evidence="12" id="KW-1185">Reference proteome</keyword>
<dbReference type="GO" id="GO:0009536">
    <property type="term" value="C:plastid"/>
    <property type="evidence" value="ECO:0007669"/>
    <property type="project" value="UniProtKB-SubCell"/>
</dbReference>
<keyword evidence="4" id="KW-0934">Plastid</keyword>
<dbReference type="Gene3D" id="2.30.30.30">
    <property type="match status" value="1"/>
</dbReference>
<feature type="region of interest" description="Disordered" evidence="8">
    <location>
        <begin position="294"/>
        <end position="329"/>
    </location>
</feature>
<gene>
    <name evidence="11" type="ORF">CEUSTIGMA_g7461.t1</name>
</gene>
<dbReference type="NCBIfam" id="TIGR01171">
    <property type="entry name" value="rplB_bact"/>
    <property type="match status" value="1"/>
</dbReference>
<organism evidence="11 12">
    <name type="scientific">Chlamydomonas eustigma</name>
    <dbReference type="NCBI Taxonomy" id="1157962"/>
    <lineage>
        <taxon>Eukaryota</taxon>
        <taxon>Viridiplantae</taxon>
        <taxon>Chlorophyta</taxon>
        <taxon>core chlorophytes</taxon>
        <taxon>Chlorophyceae</taxon>
        <taxon>CS clade</taxon>
        <taxon>Chlamydomonadales</taxon>
        <taxon>Chlamydomonadaceae</taxon>
        <taxon>Chlamydomonas</taxon>
    </lineage>
</organism>
<evidence type="ECO:0000256" key="2">
    <source>
        <dbReference type="ARBA" id="ARBA00005636"/>
    </source>
</evidence>
<dbReference type="FunFam" id="2.30.30.30:FF:000001">
    <property type="entry name" value="50S ribosomal protein L2"/>
    <property type="match status" value="1"/>
</dbReference>
<dbReference type="InterPro" id="IPR005880">
    <property type="entry name" value="Ribosomal_uL2_bac/org-type"/>
</dbReference>
<keyword evidence="5" id="KW-0689">Ribosomal protein</keyword>
<dbReference type="Pfam" id="PF00181">
    <property type="entry name" value="Ribosomal_L2_N"/>
    <property type="match status" value="1"/>
</dbReference>
<evidence type="ECO:0000313" key="11">
    <source>
        <dbReference type="EMBL" id="GAX80022.1"/>
    </source>
</evidence>
<reference evidence="11 12" key="1">
    <citation type="submission" date="2017-08" db="EMBL/GenBank/DDBJ databases">
        <title>Acidophilic green algal genome provides insights into adaptation to an acidic environment.</title>
        <authorList>
            <person name="Hirooka S."/>
            <person name="Hirose Y."/>
            <person name="Kanesaki Y."/>
            <person name="Higuchi S."/>
            <person name="Fujiwara T."/>
            <person name="Onuma R."/>
            <person name="Era A."/>
            <person name="Ohbayashi R."/>
            <person name="Uzuka A."/>
            <person name="Nozaki H."/>
            <person name="Yoshikawa H."/>
            <person name="Miyagishima S.Y."/>
        </authorList>
    </citation>
    <scope>NUCLEOTIDE SEQUENCE [LARGE SCALE GENOMIC DNA]</scope>
    <source>
        <strain evidence="11 12">NIES-2499</strain>
    </source>
</reference>
<dbReference type="GO" id="GO:0016740">
    <property type="term" value="F:transferase activity"/>
    <property type="evidence" value="ECO:0007669"/>
    <property type="project" value="InterPro"/>
</dbReference>
<evidence type="ECO:0000256" key="1">
    <source>
        <dbReference type="ARBA" id="ARBA00004474"/>
    </source>
</evidence>
<name>A0A250XAX4_9CHLO</name>
<dbReference type="EMBL" id="BEGY01000048">
    <property type="protein sequence ID" value="GAX80022.1"/>
    <property type="molecule type" value="Genomic_DNA"/>
</dbReference>
<evidence type="ECO:0000256" key="7">
    <source>
        <dbReference type="ARBA" id="ARBA00069872"/>
    </source>
</evidence>